<dbReference type="RefSeq" id="WP_199050172.1">
    <property type="nucleotide sequence ID" value="NZ_JAELXT010000018.1"/>
</dbReference>
<dbReference type="Gene3D" id="1.20.58.220">
    <property type="entry name" value="Phosphate transport system protein phou homolog 2, domain 2"/>
    <property type="match status" value="1"/>
</dbReference>
<dbReference type="InterPro" id="IPR026022">
    <property type="entry name" value="PhoU_dom"/>
</dbReference>
<keyword evidence="2" id="KW-1003">Cell membrane</keyword>
<protein>
    <submittedName>
        <fullName evidence="8">Na/Pi cotransporter family protein</fullName>
    </submittedName>
</protein>
<proteinExistence type="predicted"/>
<keyword evidence="4 6" id="KW-1133">Transmembrane helix</keyword>
<feature type="transmembrane region" description="Helical" evidence="6">
    <location>
        <begin position="277"/>
        <end position="302"/>
    </location>
</feature>
<comment type="caution">
    <text evidence="8">The sequence shown here is derived from an EMBL/GenBank/DDBJ whole genome shotgun (WGS) entry which is preliminary data.</text>
</comment>
<gene>
    <name evidence="8" type="ORF">JAO75_16205</name>
</gene>
<comment type="subcellular location">
    <subcellularLocation>
        <location evidence="1">Cell membrane</location>
        <topology evidence="1">Multi-pass membrane protein</topology>
    </subcellularLocation>
</comment>
<evidence type="ECO:0000256" key="1">
    <source>
        <dbReference type="ARBA" id="ARBA00004651"/>
    </source>
</evidence>
<evidence type="ECO:0000256" key="2">
    <source>
        <dbReference type="ARBA" id="ARBA00022475"/>
    </source>
</evidence>
<reference evidence="9" key="1">
    <citation type="submission" date="2020-12" db="EMBL/GenBank/DDBJ databases">
        <title>Hymenobacter sp.</title>
        <authorList>
            <person name="Kim M.K."/>
        </authorList>
    </citation>
    <scope>NUCLEOTIDE SEQUENCE [LARGE SCALE GENOMIC DNA]</scope>
    <source>
        <strain evidence="9">BT325</strain>
    </source>
</reference>
<dbReference type="InterPro" id="IPR038078">
    <property type="entry name" value="PhoU-like_sf"/>
</dbReference>
<feature type="transmembrane region" description="Helical" evidence="6">
    <location>
        <begin position="36"/>
        <end position="61"/>
    </location>
</feature>
<feature type="transmembrane region" description="Helical" evidence="6">
    <location>
        <begin position="202"/>
        <end position="223"/>
    </location>
</feature>
<organism evidence="8 9">
    <name type="scientific">Microvirga splendida</name>
    <dbReference type="NCBI Taxonomy" id="2795727"/>
    <lineage>
        <taxon>Bacteria</taxon>
        <taxon>Pseudomonadati</taxon>
        <taxon>Pseudomonadota</taxon>
        <taxon>Alphaproteobacteria</taxon>
        <taxon>Hyphomicrobiales</taxon>
        <taxon>Methylobacteriaceae</taxon>
        <taxon>Microvirga</taxon>
    </lineage>
</organism>
<evidence type="ECO:0000313" key="8">
    <source>
        <dbReference type="EMBL" id="MBJ6126947.1"/>
    </source>
</evidence>
<feature type="transmembrane region" description="Helical" evidence="6">
    <location>
        <begin position="244"/>
        <end position="265"/>
    </location>
</feature>
<name>A0ABS0Y3T0_9HYPH</name>
<dbReference type="SUPFAM" id="SSF109755">
    <property type="entry name" value="PhoU-like"/>
    <property type="match status" value="1"/>
</dbReference>
<evidence type="ECO:0000256" key="5">
    <source>
        <dbReference type="ARBA" id="ARBA00023136"/>
    </source>
</evidence>
<keyword evidence="5 6" id="KW-0472">Membrane</keyword>
<dbReference type="Pfam" id="PF01895">
    <property type="entry name" value="PhoU"/>
    <property type="match status" value="1"/>
</dbReference>
<evidence type="ECO:0000256" key="4">
    <source>
        <dbReference type="ARBA" id="ARBA00022989"/>
    </source>
</evidence>
<dbReference type="Proteomes" id="UP000620670">
    <property type="component" value="Unassembled WGS sequence"/>
</dbReference>
<dbReference type="PANTHER" id="PTHR10010">
    <property type="entry name" value="SOLUTE CARRIER FAMILY 34 SODIUM PHOSPHATE , MEMBER 2-RELATED"/>
    <property type="match status" value="1"/>
</dbReference>
<keyword evidence="3 6" id="KW-0812">Transmembrane</keyword>
<feature type="transmembrane region" description="Helical" evidence="6">
    <location>
        <begin position="173"/>
        <end position="196"/>
    </location>
</feature>
<evidence type="ECO:0000256" key="6">
    <source>
        <dbReference type="SAM" id="Phobius"/>
    </source>
</evidence>
<feature type="transmembrane region" description="Helical" evidence="6">
    <location>
        <begin position="133"/>
        <end position="152"/>
    </location>
</feature>
<feature type="transmembrane region" description="Helical" evidence="6">
    <location>
        <begin position="102"/>
        <end position="121"/>
    </location>
</feature>
<dbReference type="NCBIfam" id="NF037997">
    <property type="entry name" value="Na_Pi_symport"/>
    <property type="match status" value="1"/>
</dbReference>
<dbReference type="PANTHER" id="PTHR10010:SF46">
    <property type="entry name" value="SODIUM-DEPENDENT PHOSPHATE TRANSPORT PROTEIN 2B"/>
    <property type="match status" value="1"/>
</dbReference>
<keyword evidence="9" id="KW-1185">Reference proteome</keyword>
<accession>A0ABS0Y3T0</accession>
<dbReference type="EMBL" id="JAELXT010000018">
    <property type="protein sequence ID" value="MBJ6126947.1"/>
    <property type="molecule type" value="Genomic_DNA"/>
</dbReference>
<evidence type="ECO:0000313" key="9">
    <source>
        <dbReference type="Proteomes" id="UP000620670"/>
    </source>
</evidence>
<feature type="transmembrane region" description="Helical" evidence="6">
    <location>
        <begin position="67"/>
        <end position="90"/>
    </location>
</feature>
<evidence type="ECO:0000259" key="7">
    <source>
        <dbReference type="Pfam" id="PF01895"/>
    </source>
</evidence>
<dbReference type="Pfam" id="PF02690">
    <property type="entry name" value="Na_Pi_cotrans"/>
    <property type="match status" value="1"/>
</dbReference>
<sequence length="544" mass="58401">MPSFVTLIRLIGEVALLFWGVDMAKTGMLRALGSDLRWILGIGLKTRLQAFASGAAVGFLLPSSTATVLMLTSFSATGVIDLVLALAALLGANVGATLAVQIVSLDISSTFPILILGGFIAGRRGTSSRVRDLGQAAIGLGLIFLSLTLLAGTLRLPGIPVVLKDMLASSDQALLIAIAGVLGWAVHSSVTAMLLIMSLATAGVITSGSTLAMVLGAHIGAALHSLIEGKSRGSVRLRVSAGNLVVNLIGCALALPFIDAIALALTDLGSQPARIAANFHMLFNILLAMIFIQLLPWLAVLLRKMFPDRPRAPAPDVPQHLDVDDLNIPSMALSNATQEAIRLADVVRSMLRTSQDLFRDGDLTCVMSVRKMDNVVDSLYGAIYRYLGAIEPAALGEEQARRLSDILVFVINLEHIGDIIDNNLMELAAKRIKHHLCLPEEALMDIAQMHEMLLEHLDLAGSVLMIQDVRSARRLVAEKDQFREIERTLSERHLGELRSGQVPNDVSAFQLDVVRDLKRVDAHLSALARSLLERSGDLHPSRLA</sequence>
<dbReference type="InterPro" id="IPR003841">
    <property type="entry name" value="Na/Pi_transpt"/>
</dbReference>
<feature type="domain" description="PhoU" evidence="7">
    <location>
        <begin position="342"/>
        <end position="422"/>
    </location>
</feature>
<feature type="transmembrane region" description="Helical" evidence="6">
    <location>
        <begin position="6"/>
        <end position="24"/>
    </location>
</feature>
<evidence type="ECO:0000256" key="3">
    <source>
        <dbReference type="ARBA" id="ARBA00022692"/>
    </source>
</evidence>